<dbReference type="Proteomes" id="UP000323819">
    <property type="component" value="Unassembled WGS sequence"/>
</dbReference>
<evidence type="ECO:0000313" key="2">
    <source>
        <dbReference type="EMBL" id="TXX64613.1"/>
    </source>
</evidence>
<comment type="caution">
    <text evidence="1">The sequence shown here is derived from an EMBL/GenBank/DDBJ whole genome shotgun (WGS) entry which is preliminary data.</text>
</comment>
<evidence type="ECO:0000313" key="4">
    <source>
        <dbReference type="Proteomes" id="UP000323819"/>
    </source>
</evidence>
<reference evidence="1 3" key="1">
    <citation type="submission" date="2019-02" db="EMBL/GenBank/DDBJ databases">
        <title>Genomic plasticity associated with the antimicrobial resistance in Vibrio cholerae.</title>
        <authorList>
            <person name="Verma J."/>
            <person name="Bag S."/>
            <person name="Saha B."/>
            <person name="Kumar P."/>
            <person name="Ghosh T.S."/>
            <person name="Dayal M."/>
            <person name="Senapati T."/>
            <person name="Mehra S."/>
            <person name="Dey P."/>
            <person name="Desigamani A."/>
            <person name="Kumar D."/>
            <person name="Rana P."/>
            <person name="Kumar B."/>
            <person name="Maiti T.K."/>
            <person name="Sharma N.C."/>
            <person name="Bhadra R.K."/>
            <person name="Mutreja A."/>
            <person name="Nair G.B."/>
            <person name="Ramamurthy T."/>
            <person name="Das B."/>
        </authorList>
    </citation>
    <scope>NUCLEOTIDE SEQUENCE [LARGE SCALE GENOMIC DNA]</scope>
    <source>
        <strain evidence="1 3">IDH06781</strain>
    </source>
</reference>
<evidence type="ECO:0000313" key="3">
    <source>
        <dbReference type="Proteomes" id="UP000294145"/>
    </source>
</evidence>
<proteinExistence type="predicted"/>
<sequence length="438" mass="47587">MMRQYQQGIATLLITSILLSVALVVTLGSYKNLFYQIKRAQNEVKARQEHWLAEGGLECAYSNVKEKIIVLASATQHVVNGCDSTVNIHKKLGNEYLVTATQGYATLEKMILASGMGLGSTIKTSGSIELTGSMHFVPFASGDINESDCTSIISGGSVSYVASNSGTDEHFLTVDKSESAHATGPLGAPSFDCKATHKSNLFDPSKTPIYITLPNPIRGQDILENVPNISVFMDLFSKPFNESNIASLKAEIRNDPKGVVIDSSNASYTPAGWVHRCDQKIGNAYSQGKRRFWIEGSCAVSGNLFGSATQSTSNFDPSQLLIFNGIFYAKSMSYFDGLIYQYAPSTLNSRLIWTDLFTSAANIGVTPLGFQRHNVDSGELDMFIFHADGSMILDGGLGMDTPNRTVRLNGSLIPAYNGDKAAKFLTNIKWKEGSWNAQ</sequence>
<gene>
    <name evidence="1" type="ORF">EYB64_15095</name>
    <name evidence="2" type="ORF">FXF03_17510</name>
</gene>
<dbReference type="AlphaFoldDB" id="A0A0E3W8A6"/>
<dbReference type="RefSeq" id="WP_000986229.1">
    <property type="nucleotide sequence ID" value="NZ_JALDBV010000008.1"/>
</dbReference>
<dbReference type="Proteomes" id="UP000294145">
    <property type="component" value="Unassembled WGS sequence"/>
</dbReference>
<evidence type="ECO:0000313" key="1">
    <source>
        <dbReference type="EMBL" id="TBM40175.1"/>
    </source>
</evidence>
<protein>
    <submittedName>
        <fullName evidence="1">Uncharacterized protein</fullName>
    </submittedName>
</protein>
<dbReference type="EMBL" id="SISP01000028">
    <property type="protein sequence ID" value="TBM40175.1"/>
    <property type="molecule type" value="Genomic_DNA"/>
</dbReference>
<dbReference type="EMBL" id="VSIJ01000036">
    <property type="protein sequence ID" value="TXX64613.1"/>
    <property type="molecule type" value="Genomic_DNA"/>
</dbReference>
<reference evidence="2 4" key="2">
    <citation type="submission" date="2019-06" db="EMBL/GenBank/DDBJ databases">
        <title>Vibrio cholerae phylogeny based on whole-genome sequencing reveals genetic diversity and population strucutre.</title>
        <authorList>
            <person name="Zhiqiu Y."/>
            <person name="Bin L."/>
            <person name="Lingyan J."/>
        </authorList>
    </citation>
    <scope>NUCLEOTIDE SEQUENCE [LARGE SCALE GENOMIC DNA]</scope>
    <source>
        <strain evidence="2 4">N2814</strain>
    </source>
</reference>
<name>A0A0E3W8A6_VIBCL</name>
<accession>A0A0E3W8A6</accession>
<organism evidence="1 3">
    <name type="scientific">Vibrio cholerae</name>
    <dbReference type="NCBI Taxonomy" id="666"/>
    <lineage>
        <taxon>Bacteria</taxon>
        <taxon>Pseudomonadati</taxon>
        <taxon>Pseudomonadota</taxon>
        <taxon>Gammaproteobacteria</taxon>
        <taxon>Vibrionales</taxon>
        <taxon>Vibrionaceae</taxon>
        <taxon>Vibrio</taxon>
    </lineage>
</organism>